<dbReference type="Proteomes" id="UP000886886">
    <property type="component" value="Unassembled WGS sequence"/>
</dbReference>
<feature type="domain" description="VWFA" evidence="1">
    <location>
        <begin position="347"/>
        <end position="526"/>
    </location>
</feature>
<evidence type="ECO:0000259" key="1">
    <source>
        <dbReference type="PROSITE" id="PS50234"/>
    </source>
</evidence>
<accession>A0A9D0ZY81</accession>
<dbReference type="SUPFAM" id="SSF53850">
    <property type="entry name" value="Periplasmic binding protein-like II"/>
    <property type="match status" value="1"/>
</dbReference>
<evidence type="ECO:0000313" key="2">
    <source>
        <dbReference type="EMBL" id="HIQ97919.1"/>
    </source>
</evidence>
<dbReference type="Pfam" id="PF00092">
    <property type="entry name" value="VWA"/>
    <property type="match status" value="1"/>
</dbReference>
<reference evidence="2" key="1">
    <citation type="submission" date="2020-10" db="EMBL/GenBank/DDBJ databases">
        <authorList>
            <person name="Gilroy R."/>
        </authorList>
    </citation>
    <scope>NUCLEOTIDE SEQUENCE</scope>
    <source>
        <strain evidence="2">ChiSjej3B21-11622</strain>
    </source>
</reference>
<dbReference type="PROSITE" id="PS51257">
    <property type="entry name" value="PROKAR_LIPOPROTEIN"/>
    <property type="match status" value="1"/>
</dbReference>
<reference evidence="2" key="2">
    <citation type="journal article" date="2021" name="PeerJ">
        <title>Extensive microbial diversity within the chicken gut microbiome revealed by metagenomics and culture.</title>
        <authorList>
            <person name="Gilroy R."/>
            <person name="Ravi A."/>
            <person name="Getino M."/>
            <person name="Pursley I."/>
            <person name="Horton D.L."/>
            <person name="Alikhan N.F."/>
            <person name="Baker D."/>
            <person name="Gharbi K."/>
            <person name="Hall N."/>
            <person name="Watson M."/>
            <person name="Adriaenssens E.M."/>
            <person name="Foster-Nyarko E."/>
            <person name="Jarju S."/>
            <person name="Secka A."/>
            <person name="Antonio M."/>
            <person name="Oren A."/>
            <person name="Chaudhuri R.R."/>
            <person name="La Ragione R."/>
            <person name="Hildebrand F."/>
            <person name="Pallen M.J."/>
        </authorList>
    </citation>
    <scope>NUCLEOTIDE SEQUENCE</scope>
    <source>
        <strain evidence="2">ChiSjej3B21-11622</strain>
    </source>
</reference>
<dbReference type="PROSITE" id="PS50234">
    <property type="entry name" value="VWFA"/>
    <property type="match status" value="1"/>
</dbReference>
<proteinExistence type="predicted"/>
<dbReference type="EMBL" id="DVFT01000225">
    <property type="protein sequence ID" value="HIQ97919.1"/>
    <property type="molecule type" value="Genomic_DNA"/>
</dbReference>
<sequence length="526" mass="57713">MKSKIGVWLLALSVCMVLGGCSGRLFPAVSRRTTLRILSGSENQELEPLLEACAKDTGVRIEMEYRGSVDIMRALQEGAEGYDAVWPASSIWISMGDENHLVKHQQSVYMTPVVFGIRESLAEELEFTAGDVSVGDILKVIQDGRMSFCMTSATQSNSGASAYIGFLYALLGKQEGMTLEDLQEEQLKGEIKELLGGVERSSGSSDWLKELFLSGDYDAMVNYECLVIDANKTLVEEGREPLYVVYPYDGLSIADSPFGYVDHGEEEKEKAFQKVQDYLLDEKAQAEIEATGRRIRPDGVSEENRAAFEETPGIEVDRILSPIQMPDRETLTEALNLYQTSFKKPSLNIYCLDYSGSMHGEGLEQLTKAMAQILIQENARKNLLQANEGEVNVAVIFDDRVLGILKASDDSDEALSSLYEEIEGYDTGGGTDIYQAAAKALEIAGEYDLTQYTPAVILMTDGKSGGDIGGFQRVYEEADEDIPVFSIMFGDAESSQLEALADLTGGRVFDGTKDLAAAFRSVKGYN</sequence>
<dbReference type="AlphaFoldDB" id="A0A9D0ZY81"/>
<comment type="caution">
    <text evidence="2">The sequence shown here is derived from an EMBL/GenBank/DDBJ whole genome shotgun (WGS) entry which is preliminary data.</text>
</comment>
<evidence type="ECO:0000313" key="3">
    <source>
        <dbReference type="Proteomes" id="UP000886886"/>
    </source>
</evidence>
<dbReference type="Gene3D" id="3.40.50.410">
    <property type="entry name" value="von Willebrand factor, type A domain"/>
    <property type="match status" value="1"/>
</dbReference>
<dbReference type="InterPro" id="IPR036465">
    <property type="entry name" value="vWFA_dom_sf"/>
</dbReference>
<dbReference type="SUPFAM" id="SSF53300">
    <property type="entry name" value="vWA-like"/>
    <property type="match status" value="1"/>
</dbReference>
<dbReference type="CDD" id="cd00198">
    <property type="entry name" value="vWFA"/>
    <property type="match status" value="1"/>
</dbReference>
<gene>
    <name evidence="2" type="ORF">IAB26_15320</name>
</gene>
<protein>
    <submittedName>
        <fullName evidence="2">VWA domain-containing protein</fullName>
    </submittedName>
</protein>
<organism evidence="2 3">
    <name type="scientific">Candidatus Limivivens merdigallinarum</name>
    <dbReference type="NCBI Taxonomy" id="2840859"/>
    <lineage>
        <taxon>Bacteria</taxon>
        <taxon>Bacillati</taxon>
        <taxon>Bacillota</taxon>
        <taxon>Clostridia</taxon>
        <taxon>Lachnospirales</taxon>
        <taxon>Lachnospiraceae</taxon>
        <taxon>Lachnospiraceae incertae sedis</taxon>
        <taxon>Candidatus Limivivens</taxon>
    </lineage>
</organism>
<name>A0A9D0ZY81_9FIRM</name>
<dbReference type="Pfam" id="PF13531">
    <property type="entry name" value="SBP_bac_11"/>
    <property type="match status" value="1"/>
</dbReference>
<dbReference type="InterPro" id="IPR002035">
    <property type="entry name" value="VWF_A"/>
</dbReference>